<dbReference type="VEuPathDB" id="VectorBase:CPIJ015676"/>
<gene>
    <name evidence="3" type="primary">6049454</name>
    <name evidence="2" type="ORF">CpipJ_CPIJ015676</name>
</gene>
<accession>B0X988</accession>
<protein>
    <submittedName>
        <fullName evidence="2 3">Uncharacterized protein</fullName>
    </submittedName>
</protein>
<dbReference type="EnsemblMetazoa" id="CPIJ015676-RA">
    <property type="protein sequence ID" value="CPIJ015676-PA"/>
    <property type="gene ID" value="CPIJ015676"/>
</dbReference>
<dbReference type="Proteomes" id="UP000002320">
    <property type="component" value="Unassembled WGS sequence"/>
</dbReference>
<dbReference type="HOGENOM" id="CLU_3089304_0_0_1"/>
<organism>
    <name type="scientific">Culex quinquefasciatus</name>
    <name type="common">Southern house mosquito</name>
    <name type="synonym">Culex pungens</name>
    <dbReference type="NCBI Taxonomy" id="7176"/>
    <lineage>
        <taxon>Eukaryota</taxon>
        <taxon>Metazoa</taxon>
        <taxon>Ecdysozoa</taxon>
        <taxon>Arthropoda</taxon>
        <taxon>Hexapoda</taxon>
        <taxon>Insecta</taxon>
        <taxon>Pterygota</taxon>
        <taxon>Neoptera</taxon>
        <taxon>Endopterygota</taxon>
        <taxon>Diptera</taxon>
        <taxon>Nematocera</taxon>
        <taxon>Culicoidea</taxon>
        <taxon>Culicidae</taxon>
        <taxon>Culicinae</taxon>
        <taxon>Culicini</taxon>
        <taxon>Culex</taxon>
        <taxon>Culex</taxon>
    </lineage>
</organism>
<keyword evidence="4" id="KW-1185">Reference proteome</keyword>
<dbReference type="InParanoid" id="B0X988"/>
<evidence type="ECO:0000313" key="3">
    <source>
        <dbReference type="EnsemblMetazoa" id="CPIJ015676-PA"/>
    </source>
</evidence>
<dbReference type="EMBL" id="DS232525">
    <property type="protein sequence ID" value="EDS43020.1"/>
    <property type="molecule type" value="Genomic_DNA"/>
</dbReference>
<reference evidence="3" key="2">
    <citation type="submission" date="2021-02" db="UniProtKB">
        <authorList>
            <consortium name="EnsemblMetazoa"/>
        </authorList>
    </citation>
    <scope>IDENTIFICATION</scope>
    <source>
        <strain evidence="3">JHB</strain>
    </source>
</reference>
<proteinExistence type="predicted"/>
<reference evidence="2" key="1">
    <citation type="submission" date="2007-03" db="EMBL/GenBank/DDBJ databases">
        <title>Annotation of Culex pipiens quinquefasciatus.</title>
        <authorList>
            <consortium name="The Broad Institute Genome Sequencing Platform"/>
            <person name="Atkinson P.W."/>
            <person name="Hemingway J."/>
            <person name="Christensen B.M."/>
            <person name="Higgs S."/>
            <person name="Kodira C."/>
            <person name="Hannick L."/>
            <person name="Megy K."/>
            <person name="O'Leary S."/>
            <person name="Pearson M."/>
            <person name="Haas B.J."/>
            <person name="Mauceli E."/>
            <person name="Wortman J.R."/>
            <person name="Lee N.H."/>
            <person name="Guigo R."/>
            <person name="Stanke M."/>
            <person name="Alvarado L."/>
            <person name="Amedeo P."/>
            <person name="Antoine C.H."/>
            <person name="Arensburger P."/>
            <person name="Bidwell S.L."/>
            <person name="Crawford M."/>
            <person name="Camaro F."/>
            <person name="Devon K."/>
            <person name="Engels R."/>
            <person name="Hammond M."/>
            <person name="Howarth C."/>
            <person name="Koehrsen M."/>
            <person name="Lawson D."/>
            <person name="Montgomery P."/>
            <person name="Nene V."/>
            <person name="Nusbaum C."/>
            <person name="Puiu D."/>
            <person name="Romero-Severson J."/>
            <person name="Severson D.W."/>
            <person name="Shumway M."/>
            <person name="Sisk P."/>
            <person name="Stolte C."/>
            <person name="Zeng Q."/>
            <person name="Eisenstadt E."/>
            <person name="Fraser-Liggett C."/>
            <person name="Strausberg R."/>
            <person name="Galagan J."/>
            <person name="Birren B."/>
            <person name="Collins F.H."/>
        </authorList>
    </citation>
    <scope>NUCLEOTIDE SEQUENCE [LARGE SCALE GENOMIC DNA]</scope>
    <source>
        <strain evidence="2">JHB</strain>
    </source>
</reference>
<dbReference type="KEGG" id="cqu:CpipJ_CPIJ015676"/>
<evidence type="ECO:0000256" key="1">
    <source>
        <dbReference type="SAM" id="MobiDB-lite"/>
    </source>
</evidence>
<sequence length="52" mass="6425">MKLREEKKEKLWEVKRRKTRWRRSSIERSSRSPGGVEMHTAGSRFMLRHDQR</sequence>
<name>B0X988_CULQU</name>
<feature type="region of interest" description="Disordered" evidence="1">
    <location>
        <begin position="22"/>
        <end position="52"/>
    </location>
</feature>
<dbReference type="AlphaFoldDB" id="B0X988"/>
<evidence type="ECO:0000313" key="4">
    <source>
        <dbReference type="Proteomes" id="UP000002320"/>
    </source>
</evidence>
<evidence type="ECO:0000313" key="2">
    <source>
        <dbReference type="EMBL" id="EDS43020.1"/>
    </source>
</evidence>